<evidence type="ECO:0000256" key="1">
    <source>
        <dbReference type="ARBA" id="ARBA00004123"/>
    </source>
</evidence>
<dbReference type="Proteomes" id="UP001157418">
    <property type="component" value="Unassembled WGS sequence"/>
</dbReference>
<evidence type="ECO:0000313" key="7">
    <source>
        <dbReference type="EMBL" id="CAH1420099.1"/>
    </source>
</evidence>
<name>A0AAU9LX01_9ASTR</name>
<evidence type="ECO:0000256" key="2">
    <source>
        <dbReference type="ARBA" id="ARBA00011038"/>
    </source>
</evidence>
<dbReference type="AlphaFoldDB" id="A0AAU9LX01"/>
<evidence type="ECO:0000256" key="5">
    <source>
        <dbReference type="ARBA" id="ARBA00023242"/>
    </source>
</evidence>
<accession>A0AAU9LX01</accession>
<dbReference type="InterPro" id="IPR036390">
    <property type="entry name" value="WH_DNA-bd_sf"/>
</dbReference>
<sequence>MNLPQKRKNPEPKPKPGGGLAESDGMVLDAIKSKKEMAILKKDLKEETKLPDSIFNKCLKNLQALGLINEVPHVQFKTKKYYIAAEFKPSEEITGGSWYENRELDQDFINGLKDFCLRIIRKLKVATADVVMDIIKNKGVLKTDCTSQQISEILRYMVLDNKIIEVKSTGLGEYHSIPIGNLCYRCSSDDSSKSLETGAMMSIPCGVCPKIRECTPGGLISPTTCVYYAKWLDF</sequence>
<comment type="caution">
    <text evidence="7">The sequence shown here is derived from an EMBL/GenBank/DDBJ whole genome shotgun (WGS) entry which is preliminary data.</text>
</comment>
<dbReference type="InterPro" id="IPR016049">
    <property type="entry name" value="RNA_pol_Rpc34-like"/>
</dbReference>
<keyword evidence="5" id="KW-0539">Nucleus</keyword>
<keyword evidence="3" id="KW-0240">DNA-directed RNA polymerase</keyword>
<evidence type="ECO:0000313" key="8">
    <source>
        <dbReference type="EMBL" id="CAH1424928.1"/>
    </source>
</evidence>
<dbReference type="EMBL" id="CAKMRJ010000806">
    <property type="protein sequence ID" value="CAH1420099.1"/>
    <property type="molecule type" value="Genomic_DNA"/>
</dbReference>
<evidence type="ECO:0000256" key="6">
    <source>
        <dbReference type="SAM" id="MobiDB-lite"/>
    </source>
</evidence>
<keyword evidence="9" id="KW-1185">Reference proteome</keyword>
<dbReference type="PANTHER" id="PTHR12780">
    <property type="entry name" value="RNA POLYMERASE III DNA DIRECTED , 39KD SUBUNIT-RELATED"/>
    <property type="match status" value="1"/>
</dbReference>
<dbReference type="GO" id="GO:0005666">
    <property type="term" value="C:RNA polymerase III complex"/>
    <property type="evidence" value="ECO:0007669"/>
    <property type="project" value="InterPro"/>
</dbReference>
<evidence type="ECO:0008006" key="10">
    <source>
        <dbReference type="Google" id="ProtNLM"/>
    </source>
</evidence>
<proteinExistence type="inferred from homology"/>
<evidence type="ECO:0000256" key="4">
    <source>
        <dbReference type="ARBA" id="ARBA00023163"/>
    </source>
</evidence>
<keyword evidence="4" id="KW-0804">Transcription</keyword>
<gene>
    <name evidence="8" type="ORF">LVIROSA_LOCUS12102</name>
    <name evidence="7" type="ORF">LVIROSA_LOCUS7591</name>
</gene>
<evidence type="ECO:0000313" key="9">
    <source>
        <dbReference type="Proteomes" id="UP001157418"/>
    </source>
</evidence>
<evidence type="ECO:0000256" key="3">
    <source>
        <dbReference type="ARBA" id="ARBA00022478"/>
    </source>
</evidence>
<protein>
    <recommendedName>
        <fullName evidence="10">DNA-directed RNA polymerase III subunit RPC6</fullName>
    </recommendedName>
</protein>
<dbReference type="InterPro" id="IPR036388">
    <property type="entry name" value="WH-like_DNA-bd_sf"/>
</dbReference>
<dbReference type="EMBL" id="CAKMRJ010002047">
    <property type="protein sequence ID" value="CAH1424928.1"/>
    <property type="molecule type" value="Genomic_DNA"/>
</dbReference>
<comment type="subcellular location">
    <subcellularLocation>
        <location evidence="1">Nucleus</location>
    </subcellularLocation>
</comment>
<dbReference type="SUPFAM" id="SSF46785">
    <property type="entry name" value="Winged helix' DNA-binding domain"/>
    <property type="match status" value="1"/>
</dbReference>
<feature type="region of interest" description="Disordered" evidence="6">
    <location>
        <begin position="1"/>
        <end position="24"/>
    </location>
</feature>
<comment type="similarity">
    <text evidence="2">Belongs to the eukaryotic RPC34/RPC39 RNA polymerase subunit family.</text>
</comment>
<organism evidence="7 9">
    <name type="scientific">Lactuca virosa</name>
    <dbReference type="NCBI Taxonomy" id="75947"/>
    <lineage>
        <taxon>Eukaryota</taxon>
        <taxon>Viridiplantae</taxon>
        <taxon>Streptophyta</taxon>
        <taxon>Embryophyta</taxon>
        <taxon>Tracheophyta</taxon>
        <taxon>Spermatophyta</taxon>
        <taxon>Magnoliopsida</taxon>
        <taxon>eudicotyledons</taxon>
        <taxon>Gunneridae</taxon>
        <taxon>Pentapetalae</taxon>
        <taxon>asterids</taxon>
        <taxon>campanulids</taxon>
        <taxon>Asterales</taxon>
        <taxon>Asteraceae</taxon>
        <taxon>Cichorioideae</taxon>
        <taxon>Cichorieae</taxon>
        <taxon>Lactucinae</taxon>
        <taxon>Lactuca</taxon>
    </lineage>
</organism>
<dbReference type="InterPro" id="IPR007832">
    <property type="entry name" value="RNA_pol_Rpc34"/>
</dbReference>
<dbReference type="Gene3D" id="1.10.10.10">
    <property type="entry name" value="Winged helix-like DNA-binding domain superfamily/Winged helix DNA-binding domain"/>
    <property type="match status" value="1"/>
</dbReference>
<dbReference type="Pfam" id="PF05158">
    <property type="entry name" value="RNA_pol_Rpc34"/>
    <property type="match status" value="2"/>
</dbReference>
<dbReference type="GO" id="GO:0006383">
    <property type="term" value="P:transcription by RNA polymerase III"/>
    <property type="evidence" value="ECO:0007669"/>
    <property type="project" value="InterPro"/>
</dbReference>
<reference evidence="7 9" key="1">
    <citation type="submission" date="2022-01" db="EMBL/GenBank/DDBJ databases">
        <authorList>
            <person name="Xiong W."/>
            <person name="Schranz E."/>
        </authorList>
    </citation>
    <scope>NUCLEOTIDE SEQUENCE [LARGE SCALE GENOMIC DNA]</scope>
</reference>